<dbReference type="Pfam" id="PF12194">
    <property type="entry name" value="Ste5_C"/>
    <property type="match status" value="1"/>
</dbReference>
<dbReference type="Gene3D" id="3.40.50.11070">
    <property type="entry name" value="Protein Ste5, Fus3-binding domain"/>
    <property type="match status" value="1"/>
</dbReference>
<dbReference type="eggNOG" id="ENOG502QQID">
    <property type="taxonomic scope" value="Eukaryota"/>
</dbReference>
<keyword evidence="1" id="KW-0863">Zinc-finger</keyword>
<feature type="domain" description="RING-type" evidence="3">
    <location>
        <begin position="40"/>
        <end position="86"/>
    </location>
</feature>
<dbReference type="VEuPathDB" id="FungiDB:CAGL0L06336g"/>
<dbReference type="EMBL" id="CR380958">
    <property type="protein sequence ID" value="CAG62021.1"/>
    <property type="molecule type" value="Genomic_DNA"/>
</dbReference>
<evidence type="ECO:0000313" key="5">
    <source>
        <dbReference type="EMBL" id="CAG62021.1"/>
    </source>
</evidence>
<keyword evidence="6" id="KW-1185">Reference proteome</keyword>
<evidence type="ECO:0000313" key="4">
    <source>
        <dbReference type="CGD" id="CAL0135082"/>
    </source>
</evidence>
<dbReference type="AlphaFoldDB" id="Q6FL43"/>
<dbReference type="InterPro" id="IPR001841">
    <property type="entry name" value="Znf_RING"/>
</dbReference>
<proteinExistence type="predicted"/>
<dbReference type="InParanoid" id="Q6FL43"/>
<dbReference type="IntAct" id="Q6FL43">
    <property type="interactions" value="1"/>
</dbReference>
<gene>
    <name evidence="4 5" type="ordered locus">CAGL0L06336g</name>
</gene>
<feature type="compositionally biased region" description="Basic and acidic residues" evidence="2">
    <location>
        <begin position="122"/>
        <end position="132"/>
    </location>
</feature>
<feature type="region of interest" description="Disordered" evidence="2">
    <location>
        <begin position="121"/>
        <end position="141"/>
    </location>
</feature>
<evidence type="ECO:0000313" key="6">
    <source>
        <dbReference type="Proteomes" id="UP000002428"/>
    </source>
</evidence>
<dbReference type="CGD" id="CAL0135082">
    <property type="gene designation" value="CAGL0L06336g"/>
</dbReference>
<accession>Q6FL43</accession>
<evidence type="ECO:0000256" key="1">
    <source>
        <dbReference type="PROSITE-ProRule" id="PRU00175"/>
    </source>
</evidence>
<dbReference type="HOGENOM" id="CLU_013813_0_0_1"/>
<reference evidence="5 6" key="1">
    <citation type="journal article" date="2004" name="Nature">
        <title>Genome evolution in yeasts.</title>
        <authorList>
            <consortium name="Genolevures"/>
            <person name="Dujon B."/>
            <person name="Sherman D."/>
            <person name="Fischer G."/>
            <person name="Durrens P."/>
            <person name="Casaregola S."/>
            <person name="Lafontaine I."/>
            <person name="de Montigny J."/>
            <person name="Marck C."/>
            <person name="Neuveglise C."/>
            <person name="Talla E."/>
            <person name="Goffard N."/>
            <person name="Frangeul L."/>
            <person name="Aigle M."/>
            <person name="Anthouard V."/>
            <person name="Babour A."/>
            <person name="Barbe V."/>
            <person name="Barnay S."/>
            <person name="Blanchin S."/>
            <person name="Beckerich J.M."/>
            <person name="Beyne E."/>
            <person name="Bleykasten C."/>
            <person name="Boisrame A."/>
            <person name="Boyer J."/>
            <person name="Cattolico L."/>
            <person name="Confanioleri F."/>
            <person name="de Daruvar A."/>
            <person name="Despons L."/>
            <person name="Fabre E."/>
            <person name="Fairhead C."/>
            <person name="Ferry-Dumazet H."/>
            <person name="Groppi A."/>
            <person name="Hantraye F."/>
            <person name="Hennequin C."/>
            <person name="Jauniaux N."/>
            <person name="Joyet P."/>
            <person name="Kachouri R."/>
            <person name="Kerrest A."/>
            <person name="Koszul R."/>
            <person name="Lemaire M."/>
            <person name="Lesur I."/>
            <person name="Ma L."/>
            <person name="Muller H."/>
            <person name="Nicaud J.M."/>
            <person name="Nikolski M."/>
            <person name="Oztas S."/>
            <person name="Ozier-Kalogeropoulos O."/>
            <person name="Pellenz S."/>
            <person name="Potier S."/>
            <person name="Richard G.F."/>
            <person name="Straub M.L."/>
            <person name="Suleau A."/>
            <person name="Swennene D."/>
            <person name="Tekaia F."/>
            <person name="Wesolowski-Louvel M."/>
            <person name="Westhof E."/>
            <person name="Wirth B."/>
            <person name="Zeniou-Meyer M."/>
            <person name="Zivanovic I."/>
            <person name="Bolotin-Fukuhara M."/>
            <person name="Thierry A."/>
            <person name="Bouchier C."/>
            <person name="Caudron B."/>
            <person name="Scarpelli C."/>
            <person name="Gaillardin C."/>
            <person name="Weissenbach J."/>
            <person name="Wincker P."/>
            <person name="Souciet J.L."/>
        </authorList>
    </citation>
    <scope>NUCLEOTIDE SEQUENCE [LARGE SCALE GENOMIC DNA]</scope>
    <source>
        <strain evidence="6">ATCC 2001 / BCRC 20586 / JCM 3761 / NBRC 0622 / NRRL Y-65 / CBS 138</strain>
    </source>
</reference>
<dbReference type="InterPro" id="IPR038382">
    <property type="entry name" value="Ste5_C_sf"/>
</dbReference>
<dbReference type="Proteomes" id="UP000002428">
    <property type="component" value="Chromosome L"/>
</dbReference>
<sequence length="600" mass="69720">MFHRFHLRKKQVSSHEISPEAKVEYKFIRSDKRSFINHICTLCDEPIAYKSGGEKVIELECGHMCHMDCLMLFVNSTALPICKYCKKFNNRAKECIPKENCLKDTLISQYLVNNKMNSPVHETSHKSIDKHSNQKYTSSTSQNKEEYPIHLLRTFFSDWFINQSKEYTTITPWELDHNFGLLRLVDKFEISYYPFIKKKLAVCLLFENILAIVQVQRESIKCNEFSEIHAESIHLYHTENSRADLKYQKIDYINCQIRKADYTGNKLRISLSNTTLRMFEIETEKNGVLLNWLRGFHDKKQMFDAKYFTSNCLELPVMQIFENESTILGLFNSNRLIEMGSINSVHNSIILRRSFYLRNSMETDIMGTYNTITSSVLSIKKEKPSDILLLIQIDEQKITDQKDQIKQVIKNTLMALKLKYPEYFLVILSATGEVLLMDSIDRLNLDNQLLSGEEPKNPFRLEISSIRTHVYGTSILENLAIVAVSNSAMVETTSILFKNFSPLISKGRLRPNEIRIKVGYSNNDYSDVVSELVEIESWDYLLEALCHTFSLDYDDDYTSYETSYDINSLEADSVTTLEIESPFKYDHLYTNVGNHSSENI</sequence>
<name>Q6FL43_CANGA</name>
<organism evidence="5 6">
    <name type="scientific">Candida glabrata (strain ATCC 2001 / BCRC 20586 / JCM 3761 / NBRC 0622 / NRRL Y-65 / CBS 138)</name>
    <name type="common">Yeast</name>
    <name type="synonym">Nakaseomyces glabratus</name>
    <dbReference type="NCBI Taxonomy" id="284593"/>
    <lineage>
        <taxon>Eukaryota</taxon>
        <taxon>Fungi</taxon>
        <taxon>Dikarya</taxon>
        <taxon>Ascomycota</taxon>
        <taxon>Saccharomycotina</taxon>
        <taxon>Saccharomycetes</taxon>
        <taxon>Saccharomycetales</taxon>
        <taxon>Saccharomycetaceae</taxon>
        <taxon>Nakaseomyces</taxon>
    </lineage>
</organism>
<keyword evidence="1" id="KW-0479">Metal-binding</keyword>
<dbReference type="FunCoup" id="Q6FL43">
    <property type="interactions" value="111"/>
</dbReference>
<dbReference type="OMA" id="SHQECLI"/>
<dbReference type="STRING" id="284593.Q6FL43"/>
<dbReference type="KEGG" id="cgr:2890759"/>
<protein>
    <recommendedName>
        <fullName evidence="3">RING-type domain-containing protein</fullName>
    </recommendedName>
</protein>
<keyword evidence="1" id="KW-0862">Zinc</keyword>
<evidence type="ECO:0000256" key="2">
    <source>
        <dbReference type="SAM" id="MobiDB-lite"/>
    </source>
</evidence>
<dbReference type="PROSITE" id="PS50089">
    <property type="entry name" value="ZF_RING_2"/>
    <property type="match status" value="1"/>
</dbReference>
<dbReference type="InterPro" id="IPR021106">
    <property type="entry name" value="Ste5_Fus3-bd_dom"/>
</dbReference>
<dbReference type="GO" id="GO:0008270">
    <property type="term" value="F:zinc ion binding"/>
    <property type="evidence" value="ECO:0007669"/>
    <property type="project" value="UniProtKB-KW"/>
</dbReference>
<evidence type="ECO:0000259" key="3">
    <source>
        <dbReference type="PROSITE" id="PS50089"/>
    </source>
</evidence>